<sequence length="65" mass="7244">MSFARQSDFAKNGFVSEILSLVAPWPCIIFLVSSWVPSSHDFGAFSIISRILSPSPFIRIMVILL</sequence>
<organism evidence="2 3">
    <name type="scientific">Hydnomerulius pinastri MD-312</name>
    <dbReference type="NCBI Taxonomy" id="994086"/>
    <lineage>
        <taxon>Eukaryota</taxon>
        <taxon>Fungi</taxon>
        <taxon>Dikarya</taxon>
        <taxon>Basidiomycota</taxon>
        <taxon>Agaricomycotina</taxon>
        <taxon>Agaricomycetes</taxon>
        <taxon>Agaricomycetidae</taxon>
        <taxon>Boletales</taxon>
        <taxon>Boletales incertae sedis</taxon>
        <taxon>Leucogyrophana</taxon>
    </lineage>
</organism>
<dbReference type="HOGENOM" id="CLU_2849971_0_0_1"/>
<keyword evidence="3" id="KW-1185">Reference proteome</keyword>
<name>A0A0C9W0D5_9AGAM</name>
<proteinExistence type="predicted"/>
<evidence type="ECO:0000313" key="2">
    <source>
        <dbReference type="EMBL" id="KIJ59308.1"/>
    </source>
</evidence>
<dbReference type="EMBL" id="KN839891">
    <property type="protein sequence ID" value="KIJ59308.1"/>
    <property type="molecule type" value="Genomic_DNA"/>
</dbReference>
<keyword evidence="1" id="KW-0472">Membrane</keyword>
<accession>A0A0C9W0D5</accession>
<dbReference type="AlphaFoldDB" id="A0A0C9W0D5"/>
<feature type="transmembrane region" description="Helical" evidence="1">
    <location>
        <begin position="12"/>
        <end position="36"/>
    </location>
</feature>
<dbReference type="Proteomes" id="UP000053820">
    <property type="component" value="Unassembled WGS sequence"/>
</dbReference>
<keyword evidence="1" id="KW-0812">Transmembrane</keyword>
<gene>
    <name evidence="2" type="ORF">HYDPIDRAFT_118641</name>
</gene>
<protein>
    <submittedName>
        <fullName evidence="2">Uncharacterized protein</fullName>
    </submittedName>
</protein>
<evidence type="ECO:0000313" key="3">
    <source>
        <dbReference type="Proteomes" id="UP000053820"/>
    </source>
</evidence>
<keyword evidence="1" id="KW-1133">Transmembrane helix</keyword>
<reference evidence="2 3" key="1">
    <citation type="submission" date="2014-04" db="EMBL/GenBank/DDBJ databases">
        <title>Evolutionary Origins and Diversification of the Mycorrhizal Mutualists.</title>
        <authorList>
            <consortium name="DOE Joint Genome Institute"/>
            <consortium name="Mycorrhizal Genomics Consortium"/>
            <person name="Kohler A."/>
            <person name="Kuo A."/>
            <person name="Nagy L.G."/>
            <person name="Floudas D."/>
            <person name="Copeland A."/>
            <person name="Barry K.W."/>
            <person name="Cichocki N."/>
            <person name="Veneault-Fourrey C."/>
            <person name="LaButti K."/>
            <person name="Lindquist E.A."/>
            <person name="Lipzen A."/>
            <person name="Lundell T."/>
            <person name="Morin E."/>
            <person name="Murat C."/>
            <person name="Riley R."/>
            <person name="Ohm R."/>
            <person name="Sun H."/>
            <person name="Tunlid A."/>
            <person name="Henrissat B."/>
            <person name="Grigoriev I.V."/>
            <person name="Hibbett D.S."/>
            <person name="Martin F."/>
        </authorList>
    </citation>
    <scope>NUCLEOTIDE SEQUENCE [LARGE SCALE GENOMIC DNA]</scope>
    <source>
        <strain evidence="2 3">MD-312</strain>
    </source>
</reference>
<evidence type="ECO:0000256" key="1">
    <source>
        <dbReference type="SAM" id="Phobius"/>
    </source>
</evidence>